<reference evidence="3 4" key="3">
    <citation type="journal article" date="2017" name="G3 (Bethesda)">
        <title>Comparative analysis highlights variable genome content of wheat rusts and divergence of the mating loci.</title>
        <authorList>
            <person name="Cuomo C.A."/>
            <person name="Bakkeren G."/>
            <person name="Khalil H.B."/>
            <person name="Panwar V."/>
            <person name="Joly D."/>
            <person name="Linning R."/>
            <person name="Sakthikumar S."/>
            <person name="Song X."/>
            <person name="Adiconis X."/>
            <person name="Fan L."/>
            <person name="Goldberg J.M."/>
            <person name="Levin J.Z."/>
            <person name="Young S."/>
            <person name="Zeng Q."/>
            <person name="Anikster Y."/>
            <person name="Bruce M."/>
            <person name="Wang M."/>
            <person name="Yin C."/>
            <person name="McCallum B."/>
            <person name="Szabo L.J."/>
            <person name="Hulbert S."/>
            <person name="Chen X."/>
            <person name="Fellers J.P."/>
        </authorList>
    </citation>
    <scope>NUCLEOTIDE SEQUENCE</scope>
    <source>
        <strain evidence="3">isolate 1-1 / race 1 (BBBD)</strain>
        <strain evidence="4">Isolate 1-1 / race 1 (BBBD)</strain>
    </source>
</reference>
<dbReference type="Proteomes" id="UP000005240">
    <property type="component" value="Unassembled WGS sequence"/>
</dbReference>
<dbReference type="VEuPathDB" id="FungiDB:PTTG_28289"/>
<dbReference type="STRING" id="630390.A0A180GCP8"/>
<organism evidence="2">
    <name type="scientific">Puccinia triticina (isolate 1-1 / race 1 (BBBD))</name>
    <name type="common">Brown leaf rust fungus</name>
    <dbReference type="NCBI Taxonomy" id="630390"/>
    <lineage>
        <taxon>Eukaryota</taxon>
        <taxon>Fungi</taxon>
        <taxon>Dikarya</taxon>
        <taxon>Basidiomycota</taxon>
        <taxon>Pucciniomycotina</taxon>
        <taxon>Pucciniomycetes</taxon>
        <taxon>Pucciniales</taxon>
        <taxon>Pucciniaceae</taxon>
        <taxon>Puccinia</taxon>
    </lineage>
</organism>
<feature type="region of interest" description="Disordered" evidence="1">
    <location>
        <begin position="323"/>
        <end position="364"/>
    </location>
</feature>
<feature type="region of interest" description="Disordered" evidence="1">
    <location>
        <begin position="1"/>
        <end position="37"/>
    </location>
</feature>
<evidence type="ECO:0000313" key="4">
    <source>
        <dbReference type="Proteomes" id="UP000005240"/>
    </source>
</evidence>
<accession>A0A180GCP8</accession>
<dbReference type="EnsemblFungi" id="PTTG_28289-t43_1">
    <property type="protein sequence ID" value="PTTG_28289-t43_1-p1"/>
    <property type="gene ID" value="PTTG_28289"/>
</dbReference>
<reference evidence="2" key="1">
    <citation type="submission" date="2009-11" db="EMBL/GenBank/DDBJ databases">
        <authorList>
            <consortium name="The Broad Institute Genome Sequencing Platform"/>
            <person name="Ward D."/>
            <person name="Feldgarden M."/>
            <person name="Earl A."/>
            <person name="Young S.K."/>
            <person name="Zeng Q."/>
            <person name="Koehrsen M."/>
            <person name="Alvarado L."/>
            <person name="Berlin A."/>
            <person name="Bochicchio J."/>
            <person name="Borenstein D."/>
            <person name="Chapman S.B."/>
            <person name="Chen Z."/>
            <person name="Engels R."/>
            <person name="Freedman E."/>
            <person name="Gellesch M."/>
            <person name="Goldberg J."/>
            <person name="Griggs A."/>
            <person name="Gujja S."/>
            <person name="Heilman E."/>
            <person name="Heiman D."/>
            <person name="Hepburn T."/>
            <person name="Howarth C."/>
            <person name="Jen D."/>
            <person name="Larson L."/>
            <person name="Lewis B."/>
            <person name="Mehta T."/>
            <person name="Park D."/>
            <person name="Pearson M."/>
            <person name="Roberts A."/>
            <person name="Saif S."/>
            <person name="Shea T."/>
            <person name="Shenoy N."/>
            <person name="Sisk P."/>
            <person name="Stolte C."/>
            <person name="Sykes S."/>
            <person name="Thomson T."/>
            <person name="Walk T."/>
            <person name="White J."/>
            <person name="Yandava C."/>
            <person name="Izard J."/>
            <person name="Baranova O.V."/>
            <person name="Blanton J.M."/>
            <person name="Tanner A.C."/>
            <person name="Dewhirst F.E."/>
            <person name="Haas B."/>
            <person name="Nusbaum C."/>
            <person name="Birren B."/>
        </authorList>
    </citation>
    <scope>NUCLEOTIDE SEQUENCE [LARGE SCALE GENOMIC DNA]</scope>
    <source>
        <strain evidence="2">1-1 BBBD Race 1</strain>
    </source>
</reference>
<dbReference type="AlphaFoldDB" id="A0A180GCP8"/>
<keyword evidence="4" id="KW-1185">Reference proteome</keyword>
<evidence type="ECO:0008006" key="5">
    <source>
        <dbReference type="Google" id="ProtNLM"/>
    </source>
</evidence>
<feature type="compositionally biased region" description="Pro residues" evidence="1">
    <location>
        <begin position="1"/>
        <end position="10"/>
    </location>
</feature>
<evidence type="ECO:0000313" key="2">
    <source>
        <dbReference type="EMBL" id="OAV90465.1"/>
    </source>
</evidence>
<reference evidence="2" key="2">
    <citation type="submission" date="2016-05" db="EMBL/GenBank/DDBJ databases">
        <title>Comparative analysis highlights variable genome content of wheat rusts and divergence of the mating loci.</title>
        <authorList>
            <person name="Cuomo C.A."/>
            <person name="Bakkeren G."/>
            <person name="Szabo L."/>
            <person name="Khalil H."/>
            <person name="Joly D."/>
            <person name="Goldberg J."/>
            <person name="Young S."/>
            <person name="Zeng Q."/>
            <person name="Fellers J."/>
        </authorList>
    </citation>
    <scope>NUCLEOTIDE SEQUENCE [LARGE SCALE GENOMIC DNA]</scope>
    <source>
        <strain evidence="2">1-1 BBBD Race 1</strain>
    </source>
</reference>
<sequence>MLNSGLPPPSSSKADPSGGKGKRPATATAEAPEKPDSAKGWVKMILEIQHNAALQAQADCKEAGGRIDRLEKLFLATTTASQTTALPDTSKSNRIDRRWFRADGPKFSGPFREVEPFLNWVQSVQIYFKTRDITDENDKLDIVGGLLDETNLISLYKTEIDSYMGRPWADFKACLFEVALPTFWRDDLEEKIQHLSMLDNVEAMAGDKETFALYSTRARTLQSLFNFDKPTLSDLGLAKLMVYGMPQDLKAKVKEWQLLEAKEFLYSFFEQRCNTFYEALPRQPMSRFQPFTTSSPTTSNAGGSDIVPNCLCPGPFNGSHVEIPPSFITPPKPPNYTPPQAWSTSQPPKNPNSGPGRTSAPPAGLAALTRDKYPAILASAIAIYREIDVAAQGNELAGLSLDEIVAEECRPLSDSDFVNDVEENPIYYKNLGLAATATSDNQDADPTFDERCVDHLLGDPTETTLTKIAEIHSFDQPNPHALNHEHYPGRDLPTTVLSTGASEIKRTVGHRNLALEPHLSSSPSCPVKSLQDSYSQPQLDLRQLCRVPRSCLVASQQEASFRPVFVKRVMLTNTIKQRILALQKGKQDITDSTLGKGTGKKLKRMAVSELATLFNLNTRGEVLE</sequence>
<name>A0A180GCP8_PUCT1</name>
<feature type="compositionally biased region" description="Polar residues" evidence="1">
    <location>
        <begin position="340"/>
        <end position="356"/>
    </location>
</feature>
<dbReference type="EMBL" id="ADAS02000100">
    <property type="protein sequence ID" value="OAV90465.1"/>
    <property type="molecule type" value="Genomic_DNA"/>
</dbReference>
<evidence type="ECO:0000256" key="1">
    <source>
        <dbReference type="SAM" id="MobiDB-lite"/>
    </source>
</evidence>
<proteinExistence type="predicted"/>
<protein>
    <recommendedName>
        <fullName evidence="5">Retrotransposon gag domain-containing protein</fullName>
    </recommendedName>
</protein>
<gene>
    <name evidence="2" type="ORF">PTTG_28289</name>
</gene>
<reference evidence="3" key="4">
    <citation type="submission" date="2025-05" db="UniProtKB">
        <authorList>
            <consortium name="EnsemblFungi"/>
        </authorList>
    </citation>
    <scope>IDENTIFICATION</scope>
    <source>
        <strain evidence="3">isolate 1-1 / race 1 (BBBD)</strain>
    </source>
</reference>
<evidence type="ECO:0000313" key="3">
    <source>
        <dbReference type="EnsemblFungi" id="PTTG_28289-t43_1-p1"/>
    </source>
</evidence>
<feature type="compositionally biased region" description="Pro residues" evidence="1">
    <location>
        <begin position="327"/>
        <end position="337"/>
    </location>
</feature>